<gene>
    <name evidence="2" type="ORF">HERI1096_LOCUS30167</name>
</gene>
<reference evidence="2" key="1">
    <citation type="submission" date="2021-01" db="EMBL/GenBank/DDBJ databases">
        <authorList>
            <person name="Corre E."/>
            <person name="Pelletier E."/>
            <person name="Niang G."/>
            <person name="Scheremetjew M."/>
            <person name="Finn R."/>
            <person name="Kale V."/>
            <person name="Holt S."/>
            <person name="Cochrane G."/>
            <person name="Meng A."/>
            <person name="Brown T."/>
            <person name="Cohen L."/>
        </authorList>
    </citation>
    <scope>NUCLEOTIDE SEQUENCE</scope>
    <source>
        <strain evidence="2">CCMP281</strain>
    </source>
</reference>
<dbReference type="AlphaFoldDB" id="A0A7S3BGH3"/>
<accession>A0A7S3BGH3</accession>
<organism evidence="2">
    <name type="scientific">Haptolina ericina</name>
    <dbReference type="NCBI Taxonomy" id="156174"/>
    <lineage>
        <taxon>Eukaryota</taxon>
        <taxon>Haptista</taxon>
        <taxon>Haptophyta</taxon>
        <taxon>Prymnesiophyceae</taxon>
        <taxon>Prymnesiales</taxon>
        <taxon>Prymnesiaceae</taxon>
        <taxon>Haptolina</taxon>
    </lineage>
</organism>
<proteinExistence type="predicted"/>
<feature type="region of interest" description="Disordered" evidence="1">
    <location>
        <begin position="52"/>
        <end position="72"/>
    </location>
</feature>
<protein>
    <submittedName>
        <fullName evidence="2">Uncharacterized protein</fullName>
    </submittedName>
</protein>
<evidence type="ECO:0000256" key="1">
    <source>
        <dbReference type="SAM" id="MobiDB-lite"/>
    </source>
</evidence>
<sequence>MGPITPMRDGPMAMADAGEAVADRASRHVGGRGKVTRAFTVRYWSQAPGTFPSDSAIHESPPIPPPADLHQGHQPPLLRCVWGVGREGVLTSYIVRCVAR</sequence>
<dbReference type="EMBL" id="HBHX01054694">
    <property type="protein sequence ID" value="CAE0134386.1"/>
    <property type="molecule type" value="Transcribed_RNA"/>
</dbReference>
<evidence type="ECO:0000313" key="2">
    <source>
        <dbReference type="EMBL" id="CAE0134386.1"/>
    </source>
</evidence>
<name>A0A7S3BGH3_9EUKA</name>